<organism evidence="2 3">
    <name type="scientific">Penaeus vannamei</name>
    <name type="common">Whiteleg shrimp</name>
    <name type="synonym">Litopenaeus vannamei</name>
    <dbReference type="NCBI Taxonomy" id="6689"/>
    <lineage>
        <taxon>Eukaryota</taxon>
        <taxon>Metazoa</taxon>
        <taxon>Ecdysozoa</taxon>
        <taxon>Arthropoda</taxon>
        <taxon>Crustacea</taxon>
        <taxon>Multicrustacea</taxon>
        <taxon>Malacostraca</taxon>
        <taxon>Eumalacostraca</taxon>
        <taxon>Eucarida</taxon>
        <taxon>Decapoda</taxon>
        <taxon>Dendrobranchiata</taxon>
        <taxon>Penaeoidea</taxon>
        <taxon>Penaeidae</taxon>
        <taxon>Penaeus</taxon>
    </lineage>
</organism>
<proteinExistence type="predicted"/>
<feature type="region of interest" description="Disordered" evidence="1">
    <location>
        <begin position="1"/>
        <end position="46"/>
    </location>
</feature>
<feature type="compositionally biased region" description="Pro residues" evidence="1">
    <location>
        <begin position="341"/>
        <end position="363"/>
    </location>
</feature>
<reference evidence="2 3" key="1">
    <citation type="submission" date="2018-04" db="EMBL/GenBank/DDBJ databases">
        <authorList>
            <person name="Zhang X."/>
            <person name="Yuan J."/>
            <person name="Li F."/>
            <person name="Xiang J."/>
        </authorList>
    </citation>
    <scope>NUCLEOTIDE SEQUENCE [LARGE SCALE GENOMIC DNA]</scope>
    <source>
        <tissue evidence="2">Muscle</tissue>
    </source>
</reference>
<evidence type="ECO:0000313" key="2">
    <source>
        <dbReference type="EMBL" id="ROT65203.1"/>
    </source>
</evidence>
<accession>A0A3R7Q084</accession>
<dbReference type="EMBL" id="QCYY01003121">
    <property type="protein sequence ID" value="ROT65203.1"/>
    <property type="molecule type" value="Genomic_DNA"/>
</dbReference>
<dbReference type="Proteomes" id="UP000283509">
    <property type="component" value="Unassembled WGS sequence"/>
</dbReference>
<comment type="caution">
    <text evidence="2">The sequence shown here is derived from an EMBL/GenBank/DDBJ whole genome shotgun (WGS) entry which is preliminary data.</text>
</comment>
<evidence type="ECO:0000313" key="3">
    <source>
        <dbReference type="Proteomes" id="UP000283509"/>
    </source>
</evidence>
<dbReference type="AlphaFoldDB" id="A0A3R7Q084"/>
<gene>
    <name evidence="2" type="ORF">C7M84_016846</name>
</gene>
<evidence type="ECO:0000256" key="1">
    <source>
        <dbReference type="SAM" id="MobiDB-lite"/>
    </source>
</evidence>
<protein>
    <submittedName>
        <fullName evidence="2">Uncharacterized protein</fullName>
    </submittedName>
</protein>
<name>A0A3R7Q084_PENVA</name>
<feature type="compositionally biased region" description="Pro residues" evidence="1">
    <location>
        <begin position="410"/>
        <end position="425"/>
    </location>
</feature>
<keyword evidence="3" id="KW-1185">Reference proteome</keyword>
<reference evidence="2 3" key="2">
    <citation type="submission" date="2019-01" db="EMBL/GenBank/DDBJ databases">
        <title>The decoding of complex shrimp genome reveals the adaptation for benthos swimmer, frequently molting mechanism and breeding impact on genome.</title>
        <authorList>
            <person name="Sun Y."/>
            <person name="Gao Y."/>
            <person name="Yu Y."/>
        </authorList>
    </citation>
    <scope>NUCLEOTIDE SEQUENCE [LARGE SCALE GENOMIC DNA]</scope>
    <source>
        <tissue evidence="2">Muscle</tissue>
    </source>
</reference>
<dbReference type="PRINTS" id="PR01217">
    <property type="entry name" value="PRICHEXTENSN"/>
</dbReference>
<feature type="compositionally biased region" description="Polar residues" evidence="1">
    <location>
        <begin position="15"/>
        <end position="26"/>
    </location>
</feature>
<sequence>MTGQPSLNHERRQTPHSPTFRSSPKTSAARGGTETPLVNPTSHPHNILAHPHTSLKIFTHPHTSLKTLTISSYILIYRHPPSRVTTHTTFTPPFPLPHTPFIYARTILTSLIYSHIRPRPHTPFKSPTFPLRRLYPLKTLTPALIPAHATTTASSHTFTHSFQPSRFLRAHPLEESFSVPSWIDLFSPHPLEESFSVPVPVLVSYPYPYIFLPTLNIPFKTPLPLKPPTPTLISTHALTHSFQPPHVLPTRPSEESSSIPAWIDLFSRVLRPQQPRPPGATRRSEALGRKAARFHISPCHCPPPPSPSSLTNTLSPVPCGCDAPKCQGIVTSLRSAMEYPTPLPHLPNPPTSARHPPPLPKPPLTNVMYPSPHPPKGRHTPYPYLPNPRQTIPHPSNTTHLPPIQRQPLLEPPPPTHPRHTPPYPARVSVSAVKTA</sequence>
<feature type="compositionally biased region" description="Polar residues" evidence="1">
    <location>
        <begin position="388"/>
        <end position="400"/>
    </location>
</feature>
<feature type="region of interest" description="Disordered" evidence="1">
    <location>
        <begin position="340"/>
        <end position="436"/>
    </location>
</feature>